<keyword evidence="3" id="KW-1185">Reference proteome</keyword>
<dbReference type="HOGENOM" id="CLU_1132612_0_0_14"/>
<accession>I7C617</accession>
<evidence type="ECO:0000313" key="3">
    <source>
        <dbReference type="Proteomes" id="UP000006502"/>
    </source>
</evidence>
<evidence type="ECO:0000256" key="1">
    <source>
        <dbReference type="SAM" id="MobiDB-lite"/>
    </source>
</evidence>
<dbReference type="PATRIC" id="fig|1212765.3.peg.392"/>
<dbReference type="AlphaFoldDB" id="I7C617"/>
<reference evidence="3" key="2">
    <citation type="submission" date="2012-07" db="EMBL/GenBank/DDBJ databases">
        <title>Complete genome sequence of 'Candidatus Mycoplasma haemolamae'.</title>
        <authorList>
            <person name="Guimaraes A.M.S."/>
            <person name="Toth B."/>
            <person name="Santos A.P."/>
            <person name="Nascimento N.C."/>
            <person name="Sojka J.E."/>
            <person name="Messick J.B."/>
        </authorList>
    </citation>
    <scope>NUCLEOTIDE SEQUENCE [LARGE SCALE GENOMIC DNA]</scope>
    <source>
        <strain evidence="3">Purdue</strain>
    </source>
</reference>
<sequence length="245" mass="26989">MSKILLICSGLTAGTAVSGGAHLVKNVRPNWRKVAVSRQNRSLDVENGDSRSSDNLLDQKPPVDSAQARDYGEDLLEKEVDSPSSTDEILSERPESNPESSLGNVPAGPRTYSAPSEDRTVTDILSESPVNTSAKSTERLKKGTKAFPDVICVAEETGDVTYDGLQRQSKLYSPACIKKERTGDYEKARTSSVCTVDINWDRNSGLTENLSHPTKERCRYWDSYIGSNNTQLSFEDSHIPDVFRN</sequence>
<dbReference type="Proteomes" id="UP000006502">
    <property type="component" value="Chromosome"/>
</dbReference>
<organism evidence="2 3">
    <name type="scientific">Mycoplasma haematolamae (strain Purdue)</name>
    <dbReference type="NCBI Taxonomy" id="1212765"/>
    <lineage>
        <taxon>Bacteria</taxon>
        <taxon>Bacillati</taxon>
        <taxon>Mycoplasmatota</taxon>
        <taxon>Mollicutes</taxon>
        <taxon>Mycoplasmataceae</taxon>
        <taxon>Mycoplasma</taxon>
    </lineage>
</organism>
<dbReference type="STRING" id="1212765.MHLP_01760"/>
<feature type="compositionally biased region" description="Polar residues" evidence="1">
    <location>
        <begin position="123"/>
        <end position="135"/>
    </location>
</feature>
<feature type="compositionally biased region" description="Basic and acidic residues" evidence="1">
    <location>
        <begin position="41"/>
        <end position="52"/>
    </location>
</feature>
<feature type="compositionally biased region" description="Basic and acidic residues" evidence="1">
    <location>
        <begin position="70"/>
        <end position="81"/>
    </location>
</feature>
<evidence type="ECO:0000313" key="2">
    <source>
        <dbReference type="EMBL" id="AFO51932.1"/>
    </source>
</evidence>
<proteinExistence type="predicted"/>
<name>I7C617_MYCHA</name>
<dbReference type="KEGG" id="mhl:MHLP_01760"/>
<dbReference type="EMBL" id="CP003731">
    <property type="protein sequence ID" value="AFO51932.1"/>
    <property type="molecule type" value="Genomic_DNA"/>
</dbReference>
<reference evidence="2 3" key="1">
    <citation type="journal article" date="2012" name="J. Bacteriol.">
        <title>Genome Sequence of "Candidatus Mycoplasma haemolamae" Strain Purdue, a Red Blood Cell Pathogen of Alpacas (Vicugna pacos) and Llamas (Lama glama).</title>
        <authorList>
            <person name="Guimaraes A.M."/>
            <person name="Toth B."/>
            <person name="Santos A.P."/>
            <person name="do Nascimento N.C."/>
            <person name="Kritchevsky J.E."/>
            <person name="Messick J.B."/>
        </authorList>
    </citation>
    <scope>NUCLEOTIDE SEQUENCE [LARGE SCALE GENOMIC DNA]</scope>
    <source>
        <strain evidence="2 3">Purdue</strain>
    </source>
</reference>
<protein>
    <submittedName>
        <fullName evidence="2">Uncharacterized protein</fullName>
    </submittedName>
</protein>
<feature type="region of interest" description="Disordered" evidence="1">
    <location>
        <begin position="38"/>
        <end position="137"/>
    </location>
</feature>
<gene>
    <name evidence="2" type="ordered locus">MHLP_01760</name>
</gene>